<dbReference type="GO" id="GO:0005849">
    <property type="term" value="C:mRNA cleavage factor complex"/>
    <property type="evidence" value="ECO:0007669"/>
    <property type="project" value="InterPro"/>
</dbReference>
<keyword evidence="3" id="KW-0507">mRNA processing</keyword>
<dbReference type="GO" id="GO:0031124">
    <property type="term" value="P:mRNA 3'-end processing"/>
    <property type="evidence" value="ECO:0007669"/>
    <property type="project" value="InterPro"/>
</dbReference>
<gene>
    <name evidence="6" type="ORF">IWQ60_007420</name>
</gene>
<sequence>MGHLELYPIANFSFGSKEAQPTEETAVQDRINSVRNYYEAHGMRRVVDAVMLVHVDRHPHVLLIQIGQRFFRLPGGYLKPGEDEREGLGNRLNELLGHPAGPDGKAAENFDWNVGECISTWWRPNFDVHTVSNNIYRVKCGTDEVGGSDLGVPLKWQSADTRGVYRLRIIKSNY</sequence>
<dbReference type="OrthoDB" id="277288at2759"/>
<dbReference type="Pfam" id="PF13869">
    <property type="entry name" value="NUDIX_2"/>
    <property type="match status" value="1"/>
</dbReference>
<comment type="subcellular location">
    <subcellularLocation>
        <location evidence="1">Nucleus</location>
    </subcellularLocation>
</comment>
<accession>A0A9W7ZXM4</accession>
<comment type="caution">
    <text evidence="6">The sequence shown here is derived from an EMBL/GenBank/DDBJ whole genome shotgun (WGS) entry which is preliminary data.</text>
</comment>
<proteinExistence type="inferred from homology"/>
<name>A0A9W7ZXM4_9FUNG</name>
<dbReference type="Proteomes" id="UP001150569">
    <property type="component" value="Unassembled WGS sequence"/>
</dbReference>
<evidence type="ECO:0000313" key="7">
    <source>
        <dbReference type="Proteomes" id="UP001150569"/>
    </source>
</evidence>
<dbReference type="AlphaFoldDB" id="A0A9W7ZXM4"/>
<evidence type="ECO:0000256" key="1">
    <source>
        <dbReference type="ARBA" id="ARBA00004123"/>
    </source>
</evidence>
<dbReference type="InterPro" id="IPR015797">
    <property type="entry name" value="NUDIX_hydrolase-like_dom_sf"/>
</dbReference>
<protein>
    <recommendedName>
        <fullName evidence="8">Cleavage and polyadenylation specificity factor subunit 5</fullName>
    </recommendedName>
</protein>
<evidence type="ECO:0000256" key="4">
    <source>
        <dbReference type="ARBA" id="ARBA00022884"/>
    </source>
</evidence>
<dbReference type="EMBL" id="JANBPT010000494">
    <property type="protein sequence ID" value="KAJ1918753.1"/>
    <property type="molecule type" value="Genomic_DNA"/>
</dbReference>
<organism evidence="6 7">
    <name type="scientific">Tieghemiomyces parasiticus</name>
    <dbReference type="NCBI Taxonomy" id="78921"/>
    <lineage>
        <taxon>Eukaryota</taxon>
        <taxon>Fungi</taxon>
        <taxon>Fungi incertae sedis</taxon>
        <taxon>Zoopagomycota</taxon>
        <taxon>Kickxellomycotina</taxon>
        <taxon>Dimargaritomycetes</taxon>
        <taxon>Dimargaritales</taxon>
        <taxon>Dimargaritaceae</taxon>
        <taxon>Tieghemiomyces</taxon>
    </lineage>
</organism>
<dbReference type="GO" id="GO:0003729">
    <property type="term" value="F:mRNA binding"/>
    <property type="evidence" value="ECO:0007669"/>
    <property type="project" value="InterPro"/>
</dbReference>
<keyword evidence="4" id="KW-0694">RNA-binding</keyword>
<dbReference type="Gene3D" id="3.90.79.10">
    <property type="entry name" value="Nucleoside Triphosphate Pyrophosphohydrolase"/>
    <property type="match status" value="1"/>
</dbReference>
<comment type="similarity">
    <text evidence="2">Belongs to the Nudix hydrolase family. CPSF5 subfamily.</text>
</comment>
<keyword evidence="5" id="KW-0539">Nucleus</keyword>
<dbReference type="SUPFAM" id="SSF55811">
    <property type="entry name" value="Nudix"/>
    <property type="match status" value="1"/>
</dbReference>
<evidence type="ECO:0008006" key="8">
    <source>
        <dbReference type="Google" id="ProtNLM"/>
    </source>
</evidence>
<evidence type="ECO:0000256" key="5">
    <source>
        <dbReference type="ARBA" id="ARBA00023242"/>
    </source>
</evidence>
<dbReference type="InterPro" id="IPR016706">
    <property type="entry name" value="Cleav_polyA_spec_factor_su5"/>
</dbReference>
<evidence type="ECO:0000256" key="2">
    <source>
        <dbReference type="ARBA" id="ARBA00009710"/>
    </source>
</evidence>
<evidence type="ECO:0000256" key="3">
    <source>
        <dbReference type="ARBA" id="ARBA00022664"/>
    </source>
</evidence>
<dbReference type="PANTHER" id="PTHR13047">
    <property type="entry name" value="PRE-MRNA CLEAVAGE FACTOR IM, 25KD SUBUNIT"/>
    <property type="match status" value="1"/>
</dbReference>
<keyword evidence="7" id="KW-1185">Reference proteome</keyword>
<reference evidence="6" key="1">
    <citation type="submission" date="2022-07" db="EMBL/GenBank/DDBJ databases">
        <title>Phylogenomic reconstructions and comparative analyses of Kickxellomycotina fungi.</title>
        <authorList>
            <person name="Reynolds N.K."/>
            <person name="Stajich J.E."/>
            <person name="Barry K."/>
            <person name="Grigoriev I.V."/>
            <person name="Crous P."/>
            <person name="Smith M.E."/>
        </authorList>
    </citation>
    <scope>NUCLEOTIDE SEQUENCE</scope>
    <source>
        <strain evidence="6">RSA 861</strain>
    </source>
</reference>
<evidence type="ECO:0000313" key="6">
    <source>
        <dbReference type="EMBL" id="KAJ1918753.1"/>
    </source>
</evidence>